<dbReference type="OrthoDB" id="2656488at2"/>
<evidence type="ECO:0000313" key="3">
    <source>
        <dbReference type="Proteomes" id="UP000319746"/>
    </source>
</evidence>
<dbReference type="CDD" id="cd10447">
    <property type="entry name" value="GIY-YIG_unchar_2"/>
    <property type="match status" value="1"/>
</dbReference>
<evidence type="ECO:0000313" key="2">
    <source>
        <dbReference type="EMBL" id="TQL71527.1"/>
    </source>
</evidence>
<dbReference type="Proteomes" id="UP000319746">
    <property type="component" value="Unassembled WGS sequence"/>
</dbReference>
<gene>
    <name evidence="2" type="ORF">FB556_2015</name>
</gene>
<evidence type="ECO:0000259" key="1">
    <source>
        <dbReference type="Pfam" id="PF14267"/>
    </source>
</evidence>
<proteinExistence type="predicted"/>
<comment type="caution">
    <text evidence="2">The sequence shown here is derived from an EMBL/GenBank/DDBJ whole genome shotgun (WGS) entry which is preliminary data.</text>
</comment>
<sequence>MSFGKQLNLFLVDGKPGGLLTAEVRGWTGHITAAPRTRIKELLEREEASRTGVYILLGEDPEAPESIRAYIGEGDEIGIRLKSHTQPPEKGGKDFWDRAILMTSKDANLTKAHVLYLESRLIQLAKRAQRSQVENTQSSDRSQRLPEADIAVMESYLAELEIVLPMLGVNIFRQPRQQIDRSTQVTTAVTSSDAPIFYLEHKPSDRRARAQEYDGQFTVLEGSQAASAWTGVRRGYRQLLENLHKDGTLRPVPTKDYSVFTRDRVMSSVSAAGAMITGRATNGRTEWRIEDSEMTYAEWQNFSLGEDHTSA</sequence>
<protein>
    <submittedName>
        <fullName evidence="2">Uncharacterized protein DUF4357</fullName>
    </submittedName>
</protein>
<name>A0A543AG36_9MICC</name>
<feature type="domain" description="DUF4357" evidence="1">
    <location>
        <begin position="241"/>
        <end position="291"/>
    </location>
</feature>
<accession>A0A543AG36</accession>
<dbReference type="AlphaFoldDB" id="A0A543AG36"/>
<dbReference type="RefSeq" id="WP_141867188.1">
    <property type="nucleotide sequence ID" value="NZ_BAABAN010000001.1"/>
</dbReference>
<keyword evidence="3" id="KW-1185">Reference proteome</keyword>
<dbReference type="EMBL" id="VFOU01000003">
    <property type="protein sequence ID" value="TQL71527.1"/>
    <property type="molecule type" value="Genomic_DNA"/>
</dbReference>
<organism evidence="2 3">
    <name type="scientific">Enteractinococcus coprophilus</name>
    <dbReference type="NCBI Taxonomy" id="1027633"/>
    <lineage>
        <taxon>Bacteria</taxon>
        <taxon>Bacillati</taxon>
        <taxon>Actinomycetota</taxon>
        <taxon>Actinomycetes</taxon>
        <taxon>Micrococcales</taxon>
        <taxon>Micrococcaceae</taxon>
    </lineage>
</organism>
<dbReference type="InterPro" id="IPR025579">
    <property type="entry name" value="DUF4357"/>
</dbReference>
<reference evidence="2 3" key="1">
    <citation type="submission" date="2019-06" db="EMBL/GenBank/DDBJ databases">
        <title>Sequencing the genomes of 1000 actinobacteria strains.</title>
        <authorList>
            <person name="Klenk H.-P."/>
        </authorList>
    </citation>
    <scope>NUCLEOTIDE SEQUENCE [LARGE SCALE GENOMIC DNA]</scope>
    <source>
        <strain evidence="2 3">DSM 24083</strain>
    </source>
</reference>
<dbReference type="Pfam" id="PF14267">
    <property type="entry name" value="DUF4357"/>
    <property type="match status" value="1"/>
</dbReference>